<dbReference type="EMBL" id="OZ020097">
    <property type="protein sequence ID" value="CAK9267836.1"/>
    <property type="molecule type" value="Genomic_DNA"/>
</dbReference>
<evidence type="ECO:0000313" key="3">
    <source>
        <dbReference type="Proteomes" id="UP001497444"/>
    </source>
</evidence>
<evidence type="ECO:0000313" key="2">
    <source>
        <dbReference type="EMBL" id="CAK9267836.1"/>
    </source>
</evidence>
<protein>
    <submittedName>
        <fullName evidence="2">Uncharacterized protein</fullName>
    </submittedName>
</protein>
<gene>
    <name evidence="2" type="ORF">CSSPJE1EN1_LOCUS13314</name>
</gene>
<feature type="region of interest" description="Disordered" evidence="1">
    <location>
        <begin position="334"/>
        <end position="385"/>
    </location>
</feature>
<feature type="compositionally biased region" description="Basic and acidic residues" evidence="1">
    <location>
        <begin position="94"/>
        <end position="103"/>
    </location>
</feature>
<feature type="compositionally biased region" description="Low complexity" evidence="1">
    <location>
        <begin position="130"/>
        <end position="144"/>
    </location>
</feature>
<feature type="compositionally biased region" description="Polar residues" evidence="1">
    <location>
        <begin position="115"/>
        <end position="129"/>
    </location>
</feature>
<keyword evidence="3" id="KW-1185">Reference proteome</keyword>
<feature type="compositionally biased region" description="Polar residues" evidence="1">
    <location>
        <begin position="585"/>
        <end position="599"/>
    </location>
</feature>
<feature type="region of interest" description="Disordered" evidence="1">
    <location>
        <begin position="88"/>
        <end position="144"/>
    </location>
</feature>
<evidence type="ECO:0000256" key="1">
    <source>
        <dbReference type="SAM" id="MobiDB-lite"/>
    </source>
</evidence>
<name>A0ABP0WPV0_9BRYO</name>
<proteinExistence type="predicted"/>
<sequence>MLLQSAASPGDGSASRILSYWSHGILSPQTPPGTTAHSGLLNADQEFGIMEEAALTTTSASTASSAGDAPVLNDKTFKQLLLGRSRLSQMSGQKRREAGSRESLDEEEEEEVAYISTSRPLSTHESLQDSFPVSSPSSSSRSFGVGFTTRAGQSLIAGDGGAPHGLGLQGSLGREVERPKSQLAQYLIAINAVTDYGSTDDDDIVLAAEGPSRGPSEVAWHQPEEQDHEYHNHPRQDPVVQACIQAAHDEEEDQPKPCPGAHEQWTSNSSSWNLSLVQKPSKSRKPAGCIAAVLQPRNNKQQNHVNSATTHGRTARRRNNLRLLAKDFLLSVSGRSDRSSDQLPGSRWSRLRSWRRRSESTSSGRLQIESSFQCDSDETDTDQPTSCYVERQEDQAQVNEDDFPFDSPIASSFVFDAAADKHRISTDTALDYWIAARRVASGGLPAYMMCAAAAAAAGGRPLVKEYEQDSDAARTSTDSCCCDSVDDTCSSLELSPLRGGEDALRFLDQPPQWVRSRSCYQVKEQLLDRSSIEICSTSSSTEVLDRSSLGISSTSRATLSGYILEYGSSGRFRVDLQPAGPRLEYNNSSAIRRPSSTSPAFVGDATTTTTTTTTTRWSLRMINSARRRRSFYKRLMLSPCMPFLERHKQSQNVQPRIKQTASNSPMMLQPPPAAATALLQPVNSFRARLGPLHNTTTAPTGPHVQI</sequence>
<reference evidence="2 3" key="1">
    <citation type="submission" date="2024-02" db="EMBL/GenBank/DDBJ databases">
        <authorList>
            <consortium name="ELIXIR-Norway"/>
            <consortium name="Elixir Norway"/>
        </authorList>
    </citation>
    <scope>NUCLEOTIDE SEQUENCE [LARGE SCALE GENOMIC DNA]</scope>
</reference>
<feature type="region of interest" description="Disordered" evidence="1">
    <location>
        <begin position="293"/>
        <end position="318"/>
    </location>
</feature>
<feature type="region of interest" description="Disordered" evidence="1">
    <location>
        <begin position="585"/>
        <end position="609"/>
    </location>
</feature>
<feature type="compositionally biased region" description="Polar residues" evidence="1">
    <location>
        <begin position="296"/>
        <end position="312"/>
    </location>
</feature>
<dbReference type="Proteomes" id="UP001497444">
    <property type="component" value="Chromosome 2"/>
</dbReference>
<accession>A0ABP0WPV0</accession>
<organism evidence="2 3">
    <name type="scientific">Sphagnum jensenii</name>
    <dbReference type="NCBI Taxonomy" id="128206"/>
    <lineage>
        <taxon>Eukaryota</taxon>
        <taxon>Viridiplantae</taxon>
        <taxon>Streptophyta</taxon>
        <taxon>Embryophyta</taxon>
        <taxon>Bryophyta</taxon>
        <taxon>Sphagnophytina</taxon>
        <taxon>Sphagnopsida</taxon>
        <taxon>Sphagnales</taxon>
        <taxon>Sphagnaceae</taxon>
        <taxon>Sphagnum</taxon>
    </lineage>
</organism>